<dbReference type="EMBL" id="BOLY01000004">
    <property type="protein sequence ID" value="GIZ43084.1"/>
    <property type="molecule type" value="Genomic_DNA"/>
</dbReference>
<gene>
    <name evidence="3" type="ORF">CKM354_000632500</name>
</gene>
<dbReference type="PANTHER" id="PTHR45527:SF1">
    <property type="entry name" value="FATTY ACID SYNTHASE"/>
    <property type="match status" value="1"/>
</dbReference>
<dbReference type="InterPro" id="IPR042099">
    <property type="entry name" value="ANL_N_sf"/>
</dbReference>
<dbReference type="GO" id="GO:0005737">
    <property type="term" value="C:cytoplasm"/>
    <property type="evidence" value="ECO:0007669"/>
    <property type="project" value="TreeGrafter"/>
</dbReference>
<dbReference type="Proteomes" id="UP000825890">
    <property type="component" value="Unassembled WGS sequence"/>
</dbReference>
<organism evidence="3 4">
    <name type="scientific">Cercospora kikuchii</name>
    <dbReference type="NCBI Taxonomy" id="84275"/>
    <lineage>
        <taxon>Eukaryota</taxon>
        <taxon>Fungi</taxon>
        <taxon>Dikarya</taxon>
        <taxon>Ascomycota</taxon>
        <taxon>Pezizomycotina</taxon>
        <taxon>Dothideomycetes</taxon>
        <taxon>Dothideomycetidae</taxon>
        <taxon>Mycosphaerellales</taxon>
        <taxon>Mycosphaerellaceae</taxon>
        <taxon>Cercospora</taxon>
    </lineage>
</organism>
<dbReference type="SUPFAM" id="SSF53335">
    <property type="entry name" value="S-adenosyl-L-methionine-dependent methyltransferases"/>
    <property type="match status" value="1"/>
</dbReference>
<sequence length="243" mass="27338">MWTKANLEVDIDGERVRAYRTGNRVRYRPTDGQLEFIGRIDRQIKIRGQRIEIPEVEHAILGHESVRDAAVVVHERKANELEMVGYVTIRDARALQWNESEAQVDTWAAHFDKSLYANVDSIDALQVGRDFLGWKSMYDGNDIDKVEMEEWLDDTMDTVLDGRAPAHVLEIGTGTGMVLFNLGEELQSYVGIEPSRSAAAFVAHQAQSVPRLAPELQIARLVCPISVCPLSPSVLRCRRLVLG</sequence>
<dbReference type="GeneID" id="68291900"/>
<dbReference type="SUPFAM" id="SSF56801">
    <property type="entry name" value="Acetyl-CoA synthetase-like"/>
    <property type="match status" value="1"/>
</dbReference>
<evidence type="ECO:0000256" key="2">
    <source>
        <dbReference type="ARBA" id="ARBA00022553"/>
    </source>
</evidence>
<dbReference type="Gene3D" id="3.30.300.30">
    <property type="match status" value="1"/>
</dbReference>
<evidence type="ECO:0000313" key="4">
    <source>
        <dbReference type="Proteomes" id="UP000825890"/>
    </source>
</evidence>
<name>A0A9P3CHQ2_9PEZI</name>
<dbReference type="OrthoDB" id="3641063at2759"/>
<evidence type="ECO:0000313" key="3">
    <source>
        <dbReference type="EMBL" id="GIZ43084.1"/>
    </source>
</evidence>
<reference evidence="3 4" key="1">
    <citation type="submission" date="2021-01" db="EMBL/GenBank/DDBJ databases">
        <title>Cercospora kikuchii MAFF 305040 whole genome shotgun sequence.</title>
        <authorList>
            <person name="Kashiwa T."/>
            <person name="Suzuki T."/>
        </authorList>
    </citation>
    <scope>NUCLEOTIDE SEQUENCE [LARGE SCALE GENOMIC DNA]</scope>
    <source>
        <strain evidence="3 4">MAFF 305040</strain>
    </source>
</reference>
<dbReference type="AlphaFoldDB" id="A0A9P3CHQ2"/>
<dbReference type="GO" id="GO:0031177">
    <property type="term" value="F:phosphopantetheine binding"/>
    <property type="evidence" value="ECO:0007669"/>
    <property type="project" value="TreeGrafter"/>
</dbReference>
<evidence type="ECO:0000256" key="1">
    <source>
        <dbReference type="ARBA" id="ARBA00022450"/>
    </source>
</evidence>
<accession>A0A9P3CHQ2</accession>
<dbReference type="Gene3D" id="3.40.50.150">
    <property type="entry name" value="Vaccinia Virus protein VP39"/>
    <property type="match status" value="1"/>
</dbReference>
<dbReference type="InterPro" id="IPR045851">
    <property type="entry name" value="AMP-bd_C_sf"/>
</dbReference>
<comment type="caution">
    <text evidence="3">The sequence shown here is derived from an EMBL/GenBank/DDBJ whole genome shotgun (WGS) entry which is preliminary data.</text>
</comment>
<protein>
    <submittedName>
        <fullName evidence="3">Uncharacterized protein</fullName>
    </submittedName>
</protein>
<dbReference type="Gene3D" id="3.40.50.12780">
    <property type="entry name" value="N-terminal domain of ligase-like"/>
    <property type="match status" value="1"/>
</dbReference>
<keyword evidence="2" id="KW-0597">Phosphoprotein</keyword>
<dbReference type="RefSeq" id="XP_044657571.1">
    <property type="nucleotide sequence ID" value="XM_044801636.1"/>
</dbReference>
<dbReference type="GO" id="GO:0044550">
    <property type="term" value="P:secondary metabolite biosynthetic process"/>
    <property type="evidence" value="ECO:0007669"/>
    <property type="project" value="TreeGrafter"/>
</dbReference>
<dbReference type="InterPro" id="IPR029063">
    <property type="entry name" value="SAM-dependent_MTases_sf"/>
</dbReference>
<dbReference type="PANTHER" id="PTHR45527">
    <property type="entry name" value="NONRIBOSOMAL PEPTIDE SYNTHETASE"/>
    <property type="match status" value="1"/>
</dbReference>
<dbReference type="GO" id="GO:0043041">
    <property type="term" value="P:amino acid activation for nonribosomal peptide biosynthetic process"/>
    <property type="evidence" value="ECO:0007669"/>
    <property type="project" value="TreeGrafter"/>
</dbReference>
<keyword evidence="4" id="KW-1185">Reference proteome</keyword>
<keyword evidence="1" id="KW-0596">Phosphopantetheine</keyword>
<proteinExistence type="predicted"/>